<proteinExistence type="predicted"/>
<dbReference type="PANTHER" id="PTHR11075">
    <property type="entry name" value="PEPTIDE CHAIN RELEASE FACTOR"/>
    <property type="match status" value="1"/>
</dbReference>
<evidence type="ECO:0000256" key="1">
    <source>
        <dbReference type="SAM" id="MobiDB-lite"/>
    </source>
</evidence>
<dbReference type="GeneID" id="92207869"/>
<sequence length="194" mass="22303">MWRHAFKSFQTESSRSLLRLAGSARQTSTTPNFSPEEIKKSISWLEKFSTSTIPRHHFQIAYSRSSGPGGQKVNKTSSKATVSLEPGQWLDPGVCYWIPMPVQAQLKSKGIRYATKSNGLIIQSDTSRNRDENTEQCFQRLVTEIKSTVYFAGEAKDEDKLKWAQLEESFKERKKFNKKKQSEKKQSRSKKFDL</sequence>
<dbReference type="Gene3D" id="3.30.160.20">
    <property type="match status" value="1"/>
</dbReference>
<evidence type="ECO:0000313" key="4">
    <source>
        <dbReference type="Proteomes" id="UP001497383"/>
    </source>
</evidence>
<keyword evidence="4" id="KW-1185">Reference proteome</keyword>
<dbReference type="InterPro" id="IPR052104">
    <property type="entry name" value="Mito_Release_Factor_mL62"/>
</dbReference>
<feature type="compositionally biased region" description="Basic residues" evidence="1">
    <location>
        <begin position="173"/>
        <end position="182"/>
    </location>
</feature>
<name>A0ABP0ZKP0_9ASCO</name>
<reference evidence="3 4" key="1">
    <citation type="submission" date="2024-03" db="EMBL/GenBank/DDBJ databases">
        <authorList>
            <person name="Brejova B."/>
        </authorList>
    </citation>
    <scope>NUCLEOTIDE SEQUENCE [LARGE SCALE GENOMIC DNA]</scope>
    <source>
        <strain evidence="3 4">CBS 14171</strain>
    </source>
</reference>
<dbReference type="SUPFAM" id="SSF110916">
    <property type="entry name" value="Peptidyl-tRNA hydrolase domain-like"/>
    <property type="match status" value="1"/>
</dbReference>
<feature type="region of interest" description="Disordered" evidence="1">
    <location>
        <begin position="173"/>
        <end position="194"/>
    </location>
</feature>
<dbReference type="InterPro" id="IPR000352">
    <property type="entry name" value="Pep_chain_release_fac_I"/>
</dbReference>
<feature type="compositionally biased region" description="Basic and acidic residues" evidence="1">
    <location>
        <begin position="183"/>
        <end position="194"/>
    </location>
</feature>
<dbReference type="EMBL" id="OZ022407">
    <property type="protein sequence ID" value="CAK9438449.1"/>
    <property type="molecule type" value="Genomic_DNA"/>
</dbReference>
<gene>
    <name evidence="3" type="ORF">LODBEIA_P26730</name>
</gene>
<dbReference type="Proteomes" id="UP001497383">
    <property type="component" value="Chromosome 3"/>
</dbReference>
<feature type="domain" description="Prokaryotic-type class I peptide chain release factors" evidence="2">
    <location>
        <begin position="51"/>
        <end position="188"/>
    </location>
</feature>
<dbReference type="RefSeq" id="XP_066829611.1">
    <property type="nucleotide sequence ID" value="XM_066972698.1"/>
</dbReference>
<dbReference type="PANTHER" id="PTHR11075:SF54">
    <property type="entry name" value="LARGE RIBOSOMAL SUBUNIT PROTEIN ML62"/>
    <property type="match status" value="1"/>
</dbReference>
<protein>
    <recommendedName>
        <fullName evidence="2">Prokaryotic-type class I peptide chain release factors domain-containing protein</fullName>
    </recommendedName>
</protein>
<accession>A0ABP0ZKP0</accession>
<evidence type="ECO:0000313" key="3">
    <source>
        <dbReference type="EMBL" id="CAK9438449.1"/>
    </source>
</evidence>
<organism evidence="3 4">
    <name type="scientific">Lodderomyces beijingensis</name>
    <dbReference type="NCBI Taxonomy" id="1775926"/>
    <lineage>
        <taxon>Eukaryota</taxon>
        <taxon>Fungi</taxon>
        <taxon>Dikarya</taxon>
        <taxon>Ascomycota</taxon>
        <taxon>Saccharomycotina</taxon>
        <taxon>Pichiomycetes</taxon>
        <taxon>Debaryomycetaceae</taxon>
        <taxon>Candida/Lodderomyces clade</taxon>
        <taxon>Lodderomyces</taxon>
    </lineage>
</organism>
<evidence type="ECO:0000259" key="2">
    <source>
        <dbReference type="Pfam" id="PF00472"/>
    </source>
</evidence>
<dbReference type="Pfam" id="PF00472">
    <property type="entry name" value="RF-1"/>
    <property type="match status" value="1"/>
</dbReference>